<evidence type="ECO:0000313" key="3">
    <source>
        <dbReference type="EMBL" id="SEA61499.1"/>
    </source>
</evidence>
<dbReference type="Gene3D" id="3.90.230.10">
    <property type="entry name" value="Creatinase/methionine aminopeptidase superfamily"/>
    <property type="match status" value="1"/>
</dbReference>
<keyword evidence="4" id="KW-1185">Reference proteome</keyword>
<dbReference type="RefSeq" id="WP_281243524.1">
    <property type="nucleotide sequence ID" value="NZ_FNQM01000007.1"/>
</dbReference>
<dbReference type="Gene3D" id="3.40.350.10">
    <property type="entry name" value="Creatinase/prolidase N-terminal domain"/>
    <property type="match status" value="1"/>
</dbReference>
<feature type="domain" description="Creatinase N-terminal" evidence="2">
    <location>
        <begin position="16"/>
        <end position="160"/>
    </location>
</feature>
<keyword evidence="3" id="KW-0378">Hydrolase</keyword>
<proteinExistence type="predicted"/>
<dbReference type="InterPro" id="IPR000994">
    <property type="entry name" value="Pept_M24"/>
</dbReference>
<dbReference type="Pfam" id="PF01321">
    <property type="entry name" value="Creatinase_N"/>
    <property type="match status" value="1"/>
</dbReference>
<keyword evidence="3" id="KW-0031">Aminopeptidase</keyword>
<name>A0A1H4CME9_9RHOB</name>
<dbReference type="CDD" id="cd01066">
    <property type="entry name" value="APP_MetAP"/>
    <property type="match status" value="1"/>
</dbReference>
<evidence type="ECO:0000313" key="4">
    <source>
        <dbReference type="Proteomes" id="UP000198703"/>
    </source>
</evidence>
<dbReference type="InterPro" id="IPR050659">
    <property type="entry name" value="Peptidase_M24B"/>
</dbReference>
<organism evidence="3 4">
    <name type="scientific">Rubrimonas cliftonensis</name>
    <dbReference type="NCBI Taxonomy" id="89524"/>
    <lineage>
        <taxon>Bacteria</taxon>
        <taxon>Pseudomonadati</taxon>
        <taxon>Pseudomonadota</taxon>
        <taxon>Alphaproteobacteria</taxon>
        <taxon>Rhodobacterales</taxon>
        <taxon>Paracoccaceae</taxon>
        <taxon>Rubrimonas</taxon>
    </lineage>
</organism>
<dbReference type="Pfam" id="PF00557">
    <property type="entry name" value="Peptidase_M24"/>
    <property type="match status" value="1"/>
</dbReference>
<accession>A0A1H4CME9</accession>
<feature type="domain" description="Peptidase M24" evidence="1">
    <location>
        <begin position="168"/>
        <end position="365"/>
    </location>
</feature>
<reference evidence="3 4" key="1">
    <citation type="submission" date="2016-10" db="EMBL/GenBank/DDBJ databases">
        <authorList>
            <person name="de Groot N.N."/>
        </authorList>
    </citation>
    <scope>NUCLEOTIDE SEQUENCE [LARGE SCALE GENOMIC DNA]</scope>
    <source>
        <strain evidence="3 4">DSM 15345</strain>
    </source>
</reference>
<dbReference type="SUPFAM" id="SSF55920">
    <property type="entry name" value="Creatinase/aminopeptidase"/>
    <property type="match status" value="1"/>
</dbReference>
<dbReference type="InterPro" id="IPR036005">
    <property type="entry name" value="Creatinase/aminopeptidase-like"/>
</dbReference>
<dbReference type="SUPFAM" id="SSF53092">
    <property type="entry name" value="Creatinase/prolidase N-terminal domain"/>
    <property type="match status" value="1"/>
</dbReference>
<dbReference type="InterPro" id="IPR000587">
    <property type="entry name" value="Creatinase_N"/>
</dbReference>
<dbReference type="STRING" id="89524.SAMN05444370_107145"/>
<dbReference type="InterPro" id="IPR029149">
    <property type="entry name" value="Creatin/AminoP/Spt16_N"/>
</dbReference>
<protein>
    <submittedName>
        <fullName evidence="3">Xaa-Pro aminopeptidase</fullName>
    </submittedName>
</protein>
<dbReference type="Proteomes" id="UP000198703">
    <property type="component" value="Unassembled WGS sequence"/>
</dbReference>
<dbReference type="EMBL" id="FNQM01000007">
    <property type="protein sequence ID" value="SEA61499.1"/>
    <property type="molecule type" value="Genomic_DNA"/>
</dbReference>
<evidence type="ECO:0000259" key="1">
    <source>
        <dbReference type="Pfam" id="PF00557"/>
    </source>
</evidence>
<dbReference type="AlphaFoldDB" id="A0A1H4CME9"/>
<sequence>MSCEAGGFCADEHRRRVAALQRGMTADGIDALLLTTPPDVFYVCGFLTRFWESPARPWFLLVPATGDPVAVIPAIGAPLMRRGWIADVRTWDAPDPRDDGVGLLAAALREMLPPRGRLGAPMGAETHLRMPQADLARLLALIAPATLVDATGALRGAREIKSEAEIARIRAACRVADAAFAGVGDFAGSGRRLDDVFRDFQIALLREGADWVGYLAGGAGPDGCEDVISPADGRELRRGDVLMLDAGAVKAGYFCDFDRNFAIGGPSDAARRAHAALHAATDAALSAARPGMRACDLHGVMARALQAQGAAPLGGRFGHGLGVSLTEWPSLSPLDETPLRAGMVLTLEPGVEVAPGRIMVHEENVALRKDGPELLSARAPAELPALD</sequence>
<gene>
    <name evidence="3" type="ORF">SAMN05444370_107145</name>
</gene>
<dbReference type="GO" id="GO:0004177">
    <property type="term" value="F:aminopeptidase activity"/>
    <property type="evidence" value="ECO:0007669"/>
    <property type="project" value="UniProtKB-KW"/>
</dbReference>
<keyword evidence="3" id="KW-0645">Protease</keyword>
<evidence type="ECO:0000259" key="2">
    <source>
        <dbReference type="Pfam" id="PF01321"/>
    </source>
</evidence>
<dbReference type="PANTHER" id="PTHR46112">
    <property type="entry name" value="AMINOPEPTIDASE"/>
    <property type="match status" value="1"/>
</dbReference>
<dbReference type="PANTHER" id="PTHR46112:SF2">
    <property type="entry name" value="XAA-PRO AMINOPEPTIDASE P-RELATED"/>
    <property type="match status" value="1"/>
</dbReference>